<accession>A0ABU0FI52</accession>
<keyword evidence="4" id="KW-1185">Reference proteome</keyword>
<gene>
    <name evidence="3" type="ORF">J3R73_003590</name>
</gene>
<comment type="similarity">
    <text evidence="1">Belongs to the HesB/IscA family.</text>
</comment>
<proteinExistence type="inferred from homology"/>
<dbReference type="NCBIfam" id="TIGR00049">
    <property type="entry name" value="iron-sulfur cluster assembly accessory protein"/>
    <property type="match status" value="1"/>
</dbReference>
<evidence type="ECO:0000256" key="1">
    <source>
        <dbReference type="ARBA" id="ARBA00006718"/>
    </source>
</evidence>
<evidence type="ECO:0000313" key="4">
    <source>
        <dbReference type="Proteomes" id="UP001237448"/>
    </source>
</evidence>
<dbReference type="Gene3D" id="2.60.300.12">
    <property type="entry name" value="HesB-like domain"/>
    <property type="match status" value="1"/>
</dbReference>
<dbReference type="SUPFAM" id="SSF89360">
    <property type="entry name" value="HesB-like domain"/>
    <property type="match status" value="1"/>
</dbReference>
<reference evidence="3 4" key="1">
    <citation type="submission" date="2023-07" db="EMBL/GenBank/DDBJ databases">
        <title>Genomic Encyclopedia of Type Strains, Phase IV (KMG-IV): sequencing the most valuable type-strain genomes for metagenomic binning, comparative biology and taxonomic classification.</title>
        <authorList>
            <person name="Goeker M."/>
        </authorList>
    </citation>
    <scope>NUCLEOTIDE SEQUENCE [LARGE SCALE GENOMIC DNA]</scope>
    <source>
        <strain evidence="3 4">DSM 5896</strain>
    </source>
</reference>
<dbReference type="Pfam" id="PF01521">
    <property type="entry name" value="Fe-S_biosyn"/>
    <property type="match status" value="1"/>
</dbReference>
<organism evidence="3 4">
    <name type="scientific">Labrys monachus</name>
    <dbReference type="NCBI Taxonomy" id="217067"/>
    <lineage>
        <taxon>Bacteria</taxon>
        <taxon>Pseudomonadati</taxon>
        <taxon>Pseudomonadota</taxon>
        <taxon>Alphaproteobacteria</taxon>
        <taxon>Hyphomicrobiales</taxon>
        <taxon>Xanthobacteraceae</taxon>
        <taxon>Labrys</taxon>
    </lineage>
</organism>
<protein>
    <submittedName>
        <fullName evidence="3">Iron-sulfur cluster assembly protein</fullName>
    </submittedName>
</protein>
<dbReference type="PANTHER" id="PTHR10072">
    <property type="entry name" value="IRON-SULFUR CLUSTER ASSEMBLY PROTEIN"/>
    <property type="match status" value="1"/>
</dbReference>
<feature type="domain" description="Core" evidence="2">
    <location>
        <begin position="11"/>
        <end position="112"/>
    </location>
</feature>
<evidence type="ECO:0000313" key="3">
    <source>
        <dbReference type="EMBL" id="MDQ0393798.1"/>
    </source>
</evidence>
<sequence>MSKIRPKFKVVSLTDAAAEKIKSIMAGADRPFEGVRVGVKNGGCAGMSYTMEYAEAVHPLDEIVEDKGVKVLIDPKAVLFLLGTEMDYKTDKLSAQFVFNNPNQTSACGCGESVAITPASDAALEATP</sequence>
<comment type="caution">
    <text evidence="3">The sequence shown here is derived from an EMBL/GenBank/DDBJ whole genome shotgun (WGS) entry which is preliminary data.</text>
</comment>
<dbReference type="PANTHER" id="PTHR10072:SF41">
    <property type="entry name" value="IRON-SULFUR CLUSTER ASSEMBLY 1 HOMOLOG, MITOCHONDRIAL"/>
    <property type="match status" value="1"/>
</dbReference>
<dbReference type="InterPro" id="IPR050322">
    <property type="entry name" value="Fe-S_cluster_asmbl/transfer"/>
</dbReference>
<evidence type="ECO:0000259" key="2">
    <source>
        <dbReference type="Pfam" id="PF01521"/>
    </source>
</evidence>
<dbReference type="InterPro" id="IPR035903">
    <property type="entry name" value="HesB-like_dom_sf"/>
</dbReference>
<name>A0ABU0FI52_9HYPH</name>
<dbReference type="InterPro" id="IPR016092">
    <property type="entry name" value="ATAP"/>
</dbReference>
<dbReference type="Proteomes" id="UP001237448">
    <property type="component" value="Unassembled WGS sequence"/>
</dbReference>
<dbReference type="EMBL" id="JAUSVK010000001">
    <property type="protein sequence ID" value="MDQ0393798.1"/>
    <property type="molecule type" value="Genomic_DNA"/>
</dbReference>
<dbReference type="InterPro" id="IPR000361">
    <property type="entry name" value="ATAP_core_dom"/>
</dbReference>